<comment type="similarity">
    <text evidence="2">Belongs to the short-chain dehydrogenases/reductases (SDR) family.</text>
</comment>
<keyword evidence="1" id="KW-0560">Oxidoreductase</keyword>
<organism evidence="3 4">
    <name type="scientific">Corynebacterium xerosis</name>
    <dbReference type="NCBI Taxonomy" id="1725"/>
    <lineage>
        <taxon>Bacteria</taxon>
        <taxon>Bacillati</taxon>
        <taxon>Actinomycetota</taxon>
        <taxon>Actinomycetes</taxon>
        <taxon>Mycobacteriales</taxon>
        <taxon>Corynebacteriaceae</taxon>
        <taxon>Corynebacterium</taxon>
    </lineage>
</organism>
<protein>
    <submittedName>
        <fullName evidence="3">SDR family NAD(P)-dependent oxidoreductase</fullName>
    </submittedName>
</protein>
<dbReference type="Pfam" id="PF00106">
    <property type="entry name" value="adh_short"/>
    <property type="match status" value="1"/>
</dbReference>
<name>A0A7X9SYB0_9CORY</name>
<evidence type="ECO:0000256" key="2">
    <source>
        <dbReference type="RuleBase" id="RU000363"/>
    </source>
</evidence>
<dbReference type="InterPro" id="IPR002347">
    <property type="entry name" value="SDR_fam"/>
</dbReference>
<dbReference type="Gene3D" id="3.40.50.720">
    <property type="entry name" value="NAD(P)-binding Rossmann-like Domain"/>
    <property type="match status" value="1"/>
</dbReference>
<dbReference type="PANTHER" id="PTHR43157">
    <property type="entry name" value="PHOSPHATIDYLINOSITOL-GLYCAN BIOSYNTHESIS CLASS F PROTEIN-RELATED"/>
    <property type="match status" value="1"/>
</dbReference>
<dbReference type="PANTHER" id="PTHR43157:SF31">
    <property type="entry name" value="PHOSPHATIDYLINOSITOL-GLYCAN BIOSYNTHESIS CLASS F PROTEIN"/>
    <property type="match status" value="1"/>
</dbReference>
<dbReference type="Proteomes" id="UP000589552">
    <property type="component" value="Unassembled WGS sequence"/>
</dbReference>
<dbReference type="EMBL" id="JABAGA010000009">
    <property type="protein sequence ID" value="NMF10313.1"/>
    <property type="molecule type" value="Genomic_DNA"/>
</dbReference>
<dbReference type="PRINTS" id="PR00081">
    <property type="entry name" value="GDHRDH"/>
</dbReference>
<dbReference type="AlphaFoldDB" id="A0A7X9SYB0"/>
<dbReference type="SUPFAM" id="SSF51735">
    <property type="entry name" value="NAD(P)-binding Rossmann-fold domains"/>
    <property type="match status" value="1"/>
</dbReference>
<comment type="caution">
    <text evidence="3">The sequence shown here is derived from an EMBL/GenBank/DDBJ whole genome shotgun (WGS) entry which is preliminary data.</text>
</comment>
<evidence type="ECO:0000313" key="3">
    <source>
        <dbReference type="EMBL" id="NMF10313.1"/>
    </source>
</evidence>
<reference evidence="3 4" key="1">
    <citation type="submission" date="2020-04" db="EMBL/GenBank/DDBJ databases">
        <authorList>
            <person name="Hitch T.C.A."/>
            <person name="Wylensek D."/>
            <person name="Clavel T."/>
        </authorList>
    </citation>
    <scope>NUCLEOTIDE SEQUENCE [LARGE SCALE GENOMIC DNA]</scope>
    <source>
        <strain evidence="3 4">BL-383-APC-2I</strain>
    </source>
</reference>
<dbReference type="GO" id="GO:0016491">
    <property type="term" value="F:oxidoreductase activity"/>
    <property type="evidence" value="ECO:0007669"/>
    <property type="project" value="UniProtKB-KW"/>
</dbReference>
<gene>
    <name evidence="3" type="ORF">HF852_12015</name>
</gene>
<dbReference type="RefSeq" id="WP_168938434.1">
    <property type="nucleotide sequence ID" value="NZ_JABAGA010000009.1"/>
</dbReference>
<proteinExistence type="inferred from homology"/>
<sequence>MPNVDEAWSRDRIPDQTGRTAVITGANSGIGLAAATELARHGADVIMVCRNAGRAAEARRNIDAAGPGAVDVVLADMSEPDEVERAADEIAGVGAVGRKGRLDLLINNAGLIVPGGHAENSVGWELNFATNYVGGFLLARHLLPLYRDVEGARVVEVSSLAHWHVRDLRWPDPNSPDVHGYAAYGQSKLACLMFGRELDRRLAAAASSPYGAARARCVIAHPGIAATAFMGRLPGILGRIGEPAVRRLFADAEEGADPLLAAATDATIPGGSFIGPTGLFEATGAVGPAKSSKASLDAGTRARLWSYTEDLTGVNFVV</sequence>
<dbReference type="InterPro" id="IPR036291">
    <property type="entry name" value="NAD(P)-bd_dom_sf"/>
</dbReference>
<evidence type="ECO:0000256" key="1">
    <source>
        <dbReference type="ARBA" id="ARBA00023002"/>
    </source>
</evidence>
<evidence type="ECO:0000313" key="4">
    <source>
        <dbReference type="Proteomes" id="UP000589552"/>
    </source>
</evidence>
<accession>A0A7X9SYB0</accession>
<dbReference type="PRINTS" id="PR00080">
    <property type="entry name" value="SDRFAMILY"/>
</dbReference>